<dbReference type="PANTHER" id="PTHR20275:SF6">
    <property type="entry name" value="NAD KINASE 2, CHLOROPLASTIC"/>
    <property type="match status" value="1"/>
</dbReference>
<dbReference type="GO" id="GO:0006741">
    <property type="term" value="P:NADP+ biosynthetic process"/>
    <property type="evidence" value="ECO:0007669"/>
    <property type="project" value="InterPro"/>
</dbReference>
<dbReference type="SUPFAM" id="SSF52799">
    <property type="entry name" value="(Phosphotyrosine protein) phosphatases II"/>
    <property type="match status" value="1"/>
</dbReference>
<evidence type="ECO:0000256" key="4">
    <source>
        <dbReference type="ARBA" id="ARBA00022857"/>
    </source>
</evidence>
<feature type="domain" description="DSP-PTPase phosphatase fused to NAD+ Kinase" evidence="7">
    <location>
        <begin position="245"/>
        <end position="385"/>
    </location>
</feature>
<dbReference type="Pfam" id="PF22741">
    <property type="entry name" value="PTP-NADK"/>
    <property type="match status" value="1"/>
</dbReference>
<dbReference type="Gene3D" id="3.90.190.10">
    <property type="entry name" value="Protein tyrosine phosphatase superfamily"/>
    <property type="match status" value="1"/>
</dbReference>
<feature type="region of interest" description="Disordered" evidence="6">
    <location>
        <begin position="538"/>
        <end position="591"/>
    </location>
</feature>
<dbReference type="InterPro" id="IPR017438">
    <property type="entry name" value="ATP-NAD_kinase_N"/>
</dbReference>
<dbReference type="Pfam" id="PF20143">
    <property type="entry name" value="NAD_kinase_C"/>
    <property type="match status" value="1"/>
</dbReference>
<feature type="region of interest" description="Disordered" evidence="6">
    <location>
        <begin position="402"/>
        <end position="437"/>
    </location>
</feature>
<dbReference type="GO" id="GO:0019674">
    <property type="term" value="P:NAD+ metabolic process"/>
    <property type="evidence" value="ECO:0007669"/>
    <property type="project" value="InterPro"/>
</dbReference>
<sequence>MVPCLSHVSIIMNGLSPVTGILTSCPCSFKLHNRDSKLVGCGFELQRKERLKRKLKFVVSAELSKSFSVNLGLDSKIGQSHDPSQLPWIGPVPGDIAEVEAYCRIFRAAEQLHAALMDALCNPLTGECKISYDFTPEEKPLLEDKIVSVLGCIISLLNKGREDVLSGRSSIMSSFRGEEVSAMEDKLPPLAIFRSEMKRCCESLHVALENYLTPDYDQSLDVWRKLQRLKNVCYDSGFPRLDDCPCHMLFANWNAVYLSTSKEDLMSKNSEAAFWRGGQVTEEGLKWLLERGFKTIVDLRAEIIKDNLYEAEVADAIAAGKVELIKIPVEVRTAPSMEQVEKFASLVSDFSKKPIYLHSKEGVWRTSAMVSRWRQYMTRSASQITTQRDVGSRQGPSIIISGGSLSGQENGSLPEALDKDHGSNGASNEVVSPKDENGQSINEAYNVHASVQDSIPLETVENKVGSVANISMEADPLKAQVPPCNFFSKAEMSKFFRSKKFKPPAYSNYQLKGFEKLHVSRTASVGTFQKVDGTDPESRFVEAKRSNGLVSGKMASSKPQSSPADSDKHLNGSSDASTGSGMGVVSGGERRFMTGNNVSTTVVENLTEHLACASIKDGGENNGVAYLSSNDDDLSTIEGNMCASATGVVRVQSRRKAEMFLVRTDGFSCTREQVTESSLAFTHPSTQQQMLMWKSMPKTVLLLKKLGQELLEEAKEVASFLYHQEKMNVLVEPDVHDIFARIPGFGFVQTFYSQDTSDLHEMVDFVACLGGDGVILHASNLFRGAFPPVVSFNLGSLGFLTSHYFEDYRQDLRQVIHGNNTLDGVYITLRMRLRCEIFRNGKAVPGKVFDVLNEVVVDRGSNPYLSKIECYEHDRLITKVQGDGVIVATPTGSTAYSTSAGGSMVNCPFECHLHFVLFSIQIVIYS</sequence>
<evidence type="ECO:0000256" key="5">
    <source>
        <dbReference type="ARBA" id="ARBA00023027"/>
    </source>
</evidence>
<organism evidence="8">
    <name type="scientific">Populus davidiana</name>
    <dbReference type="NCBI Taxonomy" id="266767"/>
    <lineage>
        <taxon>Eukaryota</taxon>
        <taxon>Viridiplantae</taxon>
        <taxon>Streptophyta</taxon>
        <taxon>Embryophyta</taxon>
        <taxon>Tracheophyta</taxon>
        <taxon>Spermatophyta</taxon>
        <taxon>Magnoliopsida</taxon>
        <taxon>eudicotyledons</taxon>
        <taxon>Gunneridae</taxon>
        <taxon>Pentapetalae</taxon>
        <taxon>rosids</taxon>
        <taxon>fabids</taxon>
        <taxon>Malpighiales</taxon>
        <taxon>Salicaceae</taxon>
        <taxon>Saliceae</taxon>
        <taxon>Populus</taxon>
    </lineage>
</organism>
<dbReference type="GO" id="GO:0003951">
    <property type="term" value="F:NAD+ kinase activity"/>
    <property type="evidence" value="ECO:0007669"/>
    <property type="project" value="InterPro"/>
</dbReference>
<protein>
    <recommendedName>
        <fullName evidence="7">DSP-PTPase phosphatase fused to NAD+ Kinase domain-containing protein</fullName>
    </recommendedName>
</protein>
<keyword evidence="2" id="KW-0808">Transferase</keyword>
<dbReference type="AlphaFoldDB" id="A0A6M2F6D9"/>
<dbReference type="SUPFAM" id="SSF111331">
    <property type="entry name" value="NAD kinase/diacylglycerol kinase-like"/>
    <property type="match status" value="1"/>
</dbReference>
<evidence type="ECO:0000313" key="8">
    <source>
        <dbReference type="EMBL" id="NUU92501.1"/>
    </source>
</evidence>
<keyword evidence="3" id="KW-0418">Kinase</keyword>
<accession>A0A6M2F6D9</accession>
<dbReference type="InterPro" id="IPR017437">
    <property type="entry name" value="ATP-NAD_kinase_PpnK-typ_C"/>
</dbReference>
<comment type="similarity">
    <text evidence="1">Belongs to the NAD kinase family.</text>
</comment>
<dbReference type="Gene3D" id="3.40.50.10330">
    <property type="entry name" value="Probable inorganic polyphosphate/atp-NAD kinase, domain 1"/>
    <property type="match status" value="1"/>
</dbReference>
<dbReference type="Gene3D" id="2.60.200.30">
    <property type="entry name" value="Probable inorganic polyphosphate/atp-NAD kinase, domain 2"/>
    <property type="match status" value="1"/>
</dbReference>
<evidence type="ECO:0000259" key="7">
    <source>
        <dbReference type="Pfam" id="PF22741"/>
    </source>
</evidence>
<dbReference type="InterPro" id="IPR002504">
    <property type="entry name" value="NADK"/>
</dbReference>
<evidence type="ECO:0000256" key="1">
    <source>
        <dbReference type="ARBA" id="ARBA00010995"/>
    </source>
</evidence>
<keyword evidence="4" id="KW-0521">NADP</keyword>
<dbReference type="EMBL" id="GILB01012168">
    <property type="protein sequence ID" value="NUU92501.1"/>
    <property type="molecule type" value="Transcribed_RNA"/>
</dbReference>
<dbReference type="InterPro" id="IPR055214">
    <property type="entry name" value="PTP-NADK"/>
</dbReference>
<keyword evidence="5" id="KW-0520">NAD</keyword>
<evidence type="ECO:0000256" key="6">
    <source>
        <dbReference type="SAM" id="MobiDB-lite"/>
    </source>
</evidence>
<name>A0A6M2F6D9_9ROSI</name>
<dbReference type="InterPro" id="IPR016064">
    <property type="entry name" value="NAD/diacylglycerol_kinase_sf"/>
</dbReference>
<evidence type="ECO:0000256" key="3">
    <source>
        <dbReference type="ARBA" id="ARBA00022777"/>
    </source>
</evidence>
<dbReference type="PANTHER" id="PTHR20275">
    <property type="entry name" value="NAD KINASE"/>
    <property type="match status" value="1"/>
</dbReference>
<reference evidence="8" key="1">
    <citation type="submission" date="2020-03" db="EMBL/GenBank/DDBJ databases">
        <authorList>
            <person name="Zhang R."/>
        </authorList>
    </citation>
    <scope>NUCLEOTIDE SEQUENCE</scope>
</reference>
<dbReference type="FunFam" id="3.40.50.10330:FF:000019">
    <property type="entry name" value="NAD kinase 2, chloroplastic"/>
    <property type="match status" value="1"/>
</dbReference>
<proteinExistence type="inferred from homology"/>
<evidence type="ECO:0000256" key="2">
    <source>
        <dbReference type="ARBA" id="ARBA00022679"/>
    </source>
</evidence>
<dbReference type="Pfam" id="PF01513">
    <property type="entry name" value="NAD_kinase"/>
    <property type="match status" value="1"/>
</dbReference>
<dbReference type="InterPro" id="IPR029021">
    <property type="entry name" value="Prot-tyrosine_phosphatase-like"/>
</dbReference>